<proteinExistence type="predicted"/>
<dbReference type="Proteomes" id="UP001314170">
    <property type="component" value="Unassembled WGS sequence"/>
</dbReference>
<accession>A0AAV1RCY7</accession>
<reference evidence="1 2" key="1">
    <citation type="submission" date="2024-01" db="EMBL/GenBank/DDBJ databases">
        <authorList>
            <person name="Waweru B."/>
        </authorList>
    </citation>
    <scope>NUCLEOTIDE SEQUENCE [LARGE SCALE GENOMIC DNA]</scope>
</reference>
<dbReference type="EMBL" id="CAWUPB010000913">
    <property type="protein sequence ID" value="CAK7332525.1"/>
    <property type="molecule type" value="Genomic_DNA"/>
</dbReference>
<organism evidence="1 2">
    <name type="scientific">Dovyalis caffra</name>
    <dbReference type="NCBI Taxonomy" id="77055"/>
    <lineage>
        <taxon>Eukaryota</taxon>
        <taxon>Viridiplantae</taxon>
        <taxon>Streptophyta</taxon>
        <taxon>Embryophyta</taxon>
        <taxon>Tracheophyta</taxon>
        <taxon>Spermatophyta</taxon>
        <taxon>Magnoliopsida</taxon>
        <taxon>eudicotyledons</taxon>
        <taxon>Gunneridae</taxon>
        <taxon>Pentapetalae</taxon>
        <taxon>rosids</taxon>
        <taxon>fabids</taxon>
        <taxon>Malpighiales</taxon>
        <taxon>Salicaceae</taxon>
        <taxon>Flacourtieae</taxon>
        <taxon>Dovyalis</taxon>
    </lineage>
</organism>
<protein>
    <submittedName>
        <fullName evidence="1">Uncharacterized protein</fullName>
    </submittedName>
</protein>
<gene>
    <name evidence="1" type="ORF">DCAF_LOCUS9023</name>
</gene>
<sequence>MVTVNEVNTKFEAFQLEAEAGKRAADEKLDNIEGKFDSKLAAIEESIKKAFENCVVATQNTQRAALPIQRREQIDPQDTTSDITKKVKVDVLDFKGKVDPTLFNDWISSMETSFN</sequence>
<evidence type="ECO:0000313" key="2">
    <source>
        <dbReference type="Proteomes" id="UP001314170"/>
    </source>
</evidence>
<evidence type="ECO:0000313" key="1">
    <source>
        <dbReference type="EMBL" id="CAK7332525.1"/>
    </source>
</evidence>
<dbReference type="AlphaFoldDB" id="A0AAV1RCY7"/>
<keyword evidence="2" id="KW-1185">Reference proteome</keyword>
<name>A0AAV1RCY7_9ROSI</name>
<comment type="caution">
    <text evidence="1">The sequence shown here is derived from an EMBL/GenBank/DDBJ whole genome shotgun (WGS) entry which is preliminary data.</text>
</comment>